<dbReference type="InterPro" id="IPR015806">
    <property type="entry name" value="Pyrv_Knase_insert_dom_sf"/>
</dbReference>
<dbReference type="InterPro" id="IPR015793">
    <property type="entry name" value="Pyrv_Knase_brl"/>
</dbReference>
<dbReference type="GO" id="GO:0000287">
    <property type="term" value="F:magnesium ion binding"/>
    <property type="evidence" value="ECO:0007669"/>
    <property type="project" value="InterPro"/>
</dbReference>
<dbReference type="GO" id="GO:0004743">
    <property type="term" value="F:pyruvate kinase activity"/>
    <property type="evidence" value="ECO:0007669"/>
    <property type="project" value="UniProtKB-EC"/>
</dbReference>
<evidence type="ECO:0000256" key="7">
    <source>
        <dbReference type="ARBA" id="ARBA00022741"/>
    </source>
</evidence>
<feature type="domain" description="Pyruvate kinase barrel" evidence="14">
    <location>
        <begin position="62"/>
        <end position="419"/>
    </location>
</feature>
<dbReference type="InterPro" id="IPR040442">
    <property type="entry name" value="Pyrv_kinase-like_dom_sf"/>
</dbReference>
<dbReference type="PRINTS" id="PR01050">
    <property type="entry name" value="PYRUVTKNASE"/>
</dbReference>
<dbReference type="Pfam" id="PF02887">
    <property type="entry name" value="PK_C"/>
    <property type="match status" value="1"/>
</dbReference>
<keyword evidence="11 13" id="KW-0324">Glycolysis</keyword>
<dbReference type="InterPro" id="IPR011037">
    <property type="entry name" value="Pyrv_Knase-like_insert_dom_sf"/>
</dbReference>
<accession>A0AAD8Y191</accession>
<dbReference type="Proteomes" id="UP001224775">
    <property type="component" value="Unassembled WGS sequence"/>
</dbReference>
<dbReference type="GO" id="GO:0016301">
    <property type="term" value="F:kinase activity"/>
    <property type="evidence" value="ECO:0007669"/>
    <property type="project" value="UniProtKB-KW"/>
</dbReference>
<dbReference type="EC" id="2.7.1.40" evidence="4 13"/>
<evidence type="ECO:0000256" key="5">
    <source>
        <dbReference type="ARBA" id="ARBA00022679"/>
    </source>
</evidence>
<comment type="cofactor">
    <cofactor evidence="1">
        <name>K(+)</name>
        <dbReference type="ChEBI" id="CHEBI:29103"/>
    </cofactor>
</comment>
<dbReference type="EMBL" id="JATAAI010000023">
    <property type="protein sequence ID" value="KAK1737751.1"/>
    <property type="molecule type" value="Genomic_DNA"/>
</dbReference>
<dbReference type="InterPro" id="IPR001697">
    <property type="entry name" value="Pyr_Knase"/>
</dbReference>
<keyword evidence="12 16" id="KW-0670">Pyruvate</keyword>
<dbReference type="InterPro" id="IPR036918">
    <property type="entry name" value="Pyrv_Knase_C_sf"/>
</dbReference>
<dbReference type="Gene3D" id="2.40.33.10">
    <property type="entry name" value="PK beta-barrel domain-like"/>
    <property type="match status" value="1"/>
</dbReference>
<dbReference type="Pfam" id="PF00224">
    <property type="entry name" value="PK"/>
    <property type="match status" value="1"/>
</dbReference>
<evidence type="ECO:0000256" key="9">
    <source>
        <dbReference type="ARBA" id="ARBA00022840"/>
    </source>
</evidence>
<evidence type="ECO:0000259" key="15">
    <source>
        <dbReference type="Pfam" id="PF02887"/>
    </source>
</evidence>
<evidence type="ECO:0000256" key="3">
    <source>
        <dbReference type="ARBA" id="ARBA00008663"/>
    </source>
</evidence>
<evidence type="ECO:0000256" key="6">
    <source>
        <dbReference type="ARBA" id="ARBA00022723"/>
    </source>
</evidence>
<dbReference type="Gene3D" id="3.20.20.60">
    <property type="entry name" value="Phosphoenolpyruvate-binding domains"/>
    <property type="match status" value="1"/>
</dbReference>
<keyword evidence="8 13" id="KW-0418">Kinase</keyword>
<protein>
    <recommendedName>
        <fullName evidence="4 13">Pyruvate kinase</fullName>
        <ecNumber evidence="4 13">2.7.1.40</ecNumber>
    </recommendedName>
</protein>
<sequence>MIRRTASAISNKYTIEMMSSLRLHKSLQKASLLSSHTNNNLSLQKRCLHAFKEITSPFGCMTKVICTLGPSTDSKEMIDKLVLHGMTVARLNFSHAGDDYTYPTKLMDLVRNAPGRHVRLIDGAYEHNDGPKNIRAILVDTKGPEIRTRPLQGGVEVAEIASGAIVEITTEDVSSDPAPESAEGPHRIQVDYESIASTMEVGSKILLDDGLIELEVTDIDNDGIVQTVALNGGPIKKNKGVNLPNTAIDLPALTEKDKRDLKWSCENGADYVAASFIRTGANVRSVIAYLERCVQELQSEQPEKEFMRPLVISKIENKEGLDNFDEILHESDGIMVARGDLGVEIPFREVFAAQKMMVERCNRVGKPVIVATQMLDSMQKNPRPTRAEVTDVGTACLDGADAVMLSGETAAGKYPLEAIKAMKGVLSESEDIKLSKKQLYFSDHDVITSSSNYLEEEMHVVASSAVRTALEMDVKAIIVLSLTGKTARAVAMHKPSVPVLAFCTDIQVARRLQLHRSVKPILFHSCMSTKSEGGWRMATLRGEAVRTAKEIGYIRNGDRVIFMDRSKGKKNDMFEYSHNIKLSTIRSAQ</sequence>
<evidence type="ECO:0000313" key="16">
    <source>
        <dbReference type="EMBL" id="KAK1737751.1"/>
    </source>
</evidence>
<feature type="domain" description="Pyruvate kinase C-terminal" evidence="15">
    <location>
        <begin position="460"/>
        <end position="568"/>
    </location>
</feature>
<dbReference type="PANTHER" id="PTHR11817">
    <property type="entry name" value="PYRUVATE KINASE"/>
    <property type="match status" value="1"/>
</dbReference>
<evidence type="ECO:0000256" key="11">
    <source>
        <dbReference type="ARBA" id="ARBA00023152"/>
    </source>
</evidence>
<name>A0AAD8Y191_9STRA</name>
<dbReference type="SUPFAM" id="SSF52935">
    <property type="entry name" value="PK C-terminal domain-like"/>
    <property type="match status" value="1"/>
</dbReference>
<dbReference type="FunFam" id="2.40.33.10:FF:000001">
    <property type="entry name" value="Pyruvate kinase"/>
    <property type="match status" value="1"/>
</dbReference>
<dbReference type="NCBIfam" id="TIGR01064">
    <property type="entry name" value="pyruv_kin"/>
    <property type="match status" value="1"/>
</dbReference>
<proteinExistence type="inferred from homology"/>
<keyword evidence="5 13" id="KW-0808">Transferase</keyword>
<comment type="catalytic activity">
    <reaction evidence="13">
        <text>pyruvate + ATP = phosphoenolpyruvate + ADP + H(+)</text>
        <dbReference type="Rhea" id="RHEA:18157"/>
        <dbReference type="ChEBI" id="CHEBI:15361"/>
        <dbReference type="ChEBI" id="CHEBI:15378"/>
        <dbReference type="ChEBI" id="CHEBI:30616"/>
        <dbReference type="ChEBI" id="CHEBI:58702"/>
        <dbReference type="ChEBI" id="CHEBI:456216"/>
        <dbReference type="EC" id="2.7.1.40"/>
    </reaction>
</comment>
<dbReference type="AlphaFoldDB" id="A0AAD8Y191"/>
<evidence type="ECO:0000313" key="17">
    <source>
        <dbReference type="Proteomes" id="UP001224775"/>
    </source>
</evidence>
<dbReference type="SUPFAM" id="SSF50800">
    <property type="entry name" value="PK beta-barrel domain-like"/>
    <property type="match status" value="1"/>
</dbReference>
<evidence type="ECO:0000256" key="12">
    <source>
        <dbReference type="ARBA" id="ARBA00023317"/>
    </source>
</evidence>
<gene>
    <name evidence="16" type="ORF">QTG54_011523</name>
</gene>
<reference evidence="16" key="1">
    <citation type="submission" date="2023-06" db="EMBL/GenBank/DDBJ databases">
        <title>Survivors Of The Sea: Transcriptome response of Skeletonema marinoi to long-term dormancy.</title>
        <authorList>
            <person name="Pinder M.I.M."/>
            <person name="Kourtchenko O."/>
            <person name="Robertson E.K."/>
            <person name="Larsson T."/>
            <person name="Maumus F."/>
            <person name="Osuna-Cruz C.M."/>
            <person name="Vancaester E."/>
            <person name="Stenow R."/>
            <person name="Vandepoele K."/>
            <person name="Ploug H."/>
            <person name="Bruchert V."/>
            <person name="Godhe A."/>
            <person name="Topel M."/>
        </authorList>
    </citation>
    <scope>NUCLEOTIDE SEQUENCE</scope>
    <source>
        <strain evidence="16">R05AC</strain>
    </source>
</reference>
<comment type="caution">
    <text evidence="16">The sequence shown here is derived from an EMBL/GenBank/DDBJ whole genome shotgun (WGS) entry which is preliminary data.</text>
</comment>
<keyword evidence="17" id="KW-1185">Reference proteome</keyword>
<evidence type="ECO:0000256" key="4">
    <source>
        <dbReference type="ARBA" id="ARBA00012142"/>
    </source>
</evidence>
<evidence type="ECO:0000256" key="8">
    <source>
        <dbReference type="ARBA" id="ARBA00022777"/>
    </source>
</evidence>
<organism evidence="16 17">
    <name type="scientific">Skeletonema marinoi</name>
    <dbReference type="NCBI Taxonomy" id="267567"/>
    <lineage>
        <taxon>Eukaryota</taxon>
        <taxon>Sar</taxon>
        <taxon>Stramenopiles</taxon>
        <taxon>Ochrophyta</taxon>
        <taxon>Bacillariophyta</taxon>
        <taxon>Coscinodiscophyceae</taxon>
        <taxon>Thalassiosirophycidae</taxon>
        <taxon>Thalassiosirales</taxon>
        <taxon>Skeletonemataceae</taxon>
        <taxon>Skeletonema</taxon>
        <taxon>Skeletonema marinoi-dohrnii complex</taxon>
    </lineage>
</organism>
<evidence type="ECO:0000259" key="14">
    <source>
        <dbReference type="Pfam" id="PF00224"/>
    </source>
</evidence>
<dbReference type="GO" id="GO:0030955">
    <property type="term" value="F:potassium ion binding"/>
    <property type="evidence" value="ECO:0007669"/>
    <property type="project" value="InterPro"/>
</dbReference>
<dbReference type="InterPro" id="IPR015795">
    <property type="entry name" value="Pyrv_Knase_C"/>
</dbReference>
<evidence type="ECO:0000256" key="2">
    <source>
        <dbReference type="ARBA" id="ARBA00004997"/>
    </source>
</evidence>
<evidence type="ECO:0000256" key="10">
    <source>
        <dbReference type="ARBA" id="ARBA00022842"/>
    </source>
</evidence>
<comment type="pathway">
    <text evidence="2 13">Carbohydrate degradation; glycolysis; pyruvate from D-glyceraldehyde 3-phosphate: step 5/5.</text>
</comment>
<evidence type="ECO:0000256" key="1">
    <source>
        <dbReference type="ARBA" id="ARBA00001958"/>
    </source>
</evidence>
<evidence type="ECO:0000256" key="13">
    <source>
        <dbReference type="RuleBase" id="RU000504"/>
    </source>
</evidence>
<comment type="similarity">
    <text evidence="3 13">Belongs to the pyruvate kinase family.</text>
</comment>
<keyword evidence="6" id="KW-0479">Metal-binding</keyword>
<dbReference type="SUPFAM" id="SSF51621">
    <property type="entry name" value="Phosphoenolpyruvate/pyruvate domain"/>
    <property type="match status" value="1"/>
</dbReference>
<keyword evidence="10 13" id="KW-0460">Magnesium</keyword>
<dbReference type="GO" id="GO:0005524">
    <property type="term" value="F:ATP binding"/>
    <property type="evidence" value="ECO:0007669"/>
    <property type="project" value="UniProtKB-KW"/>
</dbReference>
<keyword evidence="7" id="KW-0547">Nucleotide-binding</keyword>
<keyword evidence="9" id="KW-0067">ATP-binding</keyword>
<dbReference type="Gene3D" id="3.40.1380.20">
    <property type="entry name" value="Pyruvate kinase, C-terminal domain"/>
    <property type="match status" value="1"/>
</dbReference>
<dbReference type="InterPro" id="IPR015813">
    <property type="entry name" value="Pyrv/PenolPyrv_kinase-like_dom"/>
</dbReference>
<dbReference type="NCBIfam" id="NF004491">
    <property type="entry name" value="PRK05826.1"/>
    <property type="match status" value="1"/>
</dbReference>